<dbReference type="InterPro" id="IPR001750">
    <property type="entry name" value="ND/Mrp_TM"/>
</dbReference>
<dbReference type="GO" id="GO:0008137">
    <property type="term" value="F:NADH dehydrogenase (ubiquinone) activity"/>
    <property type="evidence" value="ECO:0007669"/>
    <property type="project" value="UniProtKB-EC"/>
</dbReference>
<evidence type="ECO:0000256" key="19">
    <source>
        <dbReference type="SAM" id="Phobius"/>
    </source>
</evidence>
<dbReference type="Pfam" id="PF00361">
    <property type="entry name" value="Proton_antipo_M"/>
    <property type="match status" value="1"/>
</dbReference>
<evidence type="ECO:0000256" key="8">
    <source>
        <dbReference type="ARBA" id="ARBA00022692"/>
    </source>
</evidence>
<keyword evidence="12 19" id="KW-1133">Transmembrane helix</keyword>
<evidence type="ECO:0000259" key="20">
    <source>
        <dbReference type="Pfam" id="PF00361"/>
    </source>
</evidence>
<evidence type="ECO:0000256" key="15">
    <source>
        <dbReference type="ARBA" id="ARBA00023128"/>
    </source>
</evidence>
<proteinExistence type="inferred from homology"/>
<evidence type="ECO:0000256" key="17">
    <source>
        <dbReference type="ARBA" id="ARBA00031028"/>
    </source>
</evidence>
<evidence type="ECO:0000256" key="10">
    <source>
        <dbReference type="ARBA" id="ARBA00022967"/>
    </source>
</evidence>
<dbReference type="GO" id="GO:0005743">
    <property type="term" value="C:mitochondrial inner membrane"/>
    <property type="evidence" value="ECO:0007669"/>
    <property type="project" value="UniProtKB-SubCell"/>
</dbReference>
<comment type="catalytic activity">
    <reaction evidence="18">
        <text>a ubiquinone + NADH + 5 H(+)(in) = a ubiquinol + NAD(+) + 4 H(+)(out)</text>
        <dbReference type="Rhea" id="RHEA:29091"/>
        <dbReference type="Rhea" id="RHEA-COMP:9565"/>
        <dbReference type="Rhea" id="RHEA-COMP:9566"/>
        <dbReference type="ChEBI" id="CHEBI:15378"/>
        <dbReference type="ChEBI" id="CHEBI:16389"/>
        <dbReference type="ChEBI" id="CHEBI:17976"/>
        <dbReference type="ChEBI" id="CHEBI:57540"/>
        <dbReference type="ChEBI" id="CHEBI:57945"/>
        <dbReference type="EC" id="7.1.1.2"/>
    </reaction>
</comment>
<comment type="similarity">
    <text evidence="3">Belongs to the complex I subunit 2 family.</text>
</comment>
<comment type="function">
    <text evidence="1">Core subunit of the mitochondrial membrane respiratory chain NADH dehydrogenase (Complex I) that is believed to belong to the minimal assembly required for catalysis. Complex I functions in the transfer of electrons from NADH to the respiratory chain. The immediate electron acceptor for the enzyme is believed to be ubiquinone.</text>
</comment>
<keyword evidence="7" id="KW-0679">Respiratory chain</keyword>
<evidence type="ECO:0000256" key="14">
    <source>
        <dbReference type="ARBA" id="ARBA00023075"/>
    </source>
</evidence>
<evidence type="ECO:0000256" key="16">
    <source>
        <dbReference type="ARBA" id="ARBA00023136"/>
    </source>
</evidence>
<evidence type="ECO:0000256" key="11">
    <source>
        <dbReference type="ARBA" id="ARBA00022982"/>
    </source>
</evidence>
<dbReference type="EC" id="7.1.1.2" evidence="4"/>
<feature type="transmembrane region" description="Helical" evidence="19">
    <location>
        <begin position="302"/>
        <end position="319"/>
    </location>
</feature>
<keyword evidence="6" id="KW-0813">Transport</keyword>
<keyword evidence="9" id="KW-0999">Mitochondrion inner membrane</keyword>
<keyword evidence="10" id="KW-1278">Translocase</keyword>
<evidence type="ECO:0000256" key="9">
    <source>
        <dbReference type="ARBA" id="ARBA00022792"/>
    </source>
</evidence>
<evidence type="ECO:0000256" key="12">
    <source>
        <dbReference type="ARBA" id="ARBA00022989"/>
    </source>
</evidence>
<keyword evidence="11" id="KW-0249">Electron transport</keyword>
<dbReference type="InterPro" id="IPR050175">
    <property type="entry name" value="Complex_I_Subunit_2"/>
</dbReference>
<evidence type="ECO:0000256" key="18">
    <source>
        <dbReference type="ARBA" id="ARBA00049551"/>
    </source>
</evidence>
<evidence type="ECO:0000256" key="2">
    <source>
        <dbReference type="ARBA" id="ARBA00004448"/>
    </source>
</evidence>
<dbReference type="PANTHER" id="PTHR46552">
    <property type="entry name" value="NADH-UBIQUINONE OXIDOREDUCTASE CHAIN 2"/>
    <property type="match status" value="1"/>
</dbReference>
<evidence type="ECO:0000256" key="7">
    <source>
        <dbReference type="ARBA" id="ARBA00022660"/>
    </source>
</evidence>
<reference evidence="21" key="1">
    <citation type="journal article" date="2019" name="Int. J. Biol. Macromol.">
        <title>Characterization of the complete mitochondrial genomes of two species of the genus Aphaena Guerin-Meneville (Hemiptera: Fulgoridae) and its phylogenetic implications.</title>
        <authorList>
            <person name="Wang W."/>
            <person name="Huang Y."/>
            <person name="Bartlett C.R."/>
            <person name="Zhou F."/>
            <person name="Meng R."/>
            <person name="Qin D."/>
        </authorList>
    </citation>
    <scope>NUCLEOTIDE SEQUENCE</scope>
</reference>
<dbReference type="PANTHER" id="PTHR46552:SF1">
    <property type="entry name" value="NADH-UBIQUINONE OXIDOREDUCTASE CHAIN 2"/>
    <property type="match status" value="1"/>
</dbReference>
<dbReference type="EMBL" id="MN025523">
    <property type="protein sequence ID" value="QEP09175.1"/>
    <property type="molecule type" value="Genomic_DNA"/>
</dbReference>
<keyword evidence="15 21" id="KW-0496">Mitochondrion</keyword>
<gene>
    <name evidence="21" type="primary">nad2</name>
</gene>
<evidence type="ECO:0000256" key="1">
    <source>
        <dbReference type="ARBA" id="ARBA00003257"/>
    </source>
</evidence>
<sequence length="322" mass="37260">MKMNLSKTMLMITILISVMMTMSSNSIMFSWMSLELNLISFLPLLKKSNKMNEQLMKYLIIQSMSSSMMMISMIINSMINNPINESILMMTGIMMKMGMMPFHLWLPGMMQMMSWEMCMMMTTVQKIIPTVMLVQLTSIKMMMIPMMMSMLISPLSGMKQTSMKKMMAYSSITNSPMMIMSLKLSKQQFNMMMMMYFTINIMMMNTMKKNNINFMNQLNSQTNMTKISLMISSMSMSGMPPMTGFMIKWMILKSTINFSLMMPSMILMSSILSSFMYLNMILPTMTKSNKFKMKNKKKTMESNATIIINTMGIPIMMILKLN</sequence>
<feature type="domain" description="NADH:quinone oxidoreductase/Mrp antiporter transmembrane" evidence="20">
    <location>
        <begin position="24"/>
        <end position="272"/>
    </location>
</feature>
<keyword evidence="13" id="KW-0520">NAD</keyword>
<organism evidence="21">
    <name type="scientific">Aphaena discolor nigrotibiata</name>
    <dbReference type="NCBI Taxonomy" id="2608304"/>
    <lineage>
        <taxon>Eukaryota</taxon>
        <taxon>Metazoa</taxon>
        <taxon>Ecdysozoa</taxon>
        <taxon>Arthropoda</taxon>
        <taxon>Hexapoda</taxon>
        <taxon>Insecta</taxon>
        <taxon>Pterygota</taxon>
        <taxon>Neoptera</taxon>
        <taxon>Paraneoptera</taxon>
        <taxon>Hemiptera</taxon>
        <taxon>Auchenorrhyncha</taxon>
        <taxon>Fulgoroidea</taxon>
        <taxon>Fulgoridae</taxon>
        <taxon>Aphaeninae</taxon>
        <taxon>Aphaena</taxon>
        <taxon>Aphaena discolor</taxon>
    </lineage>
</organism>
<keyword evidence="16 19" id="KW-0472">Membrane</keyword>
<evidence type="ECO:0000313" key="21">
    <source>
        <dbReference type="EMBL" id="QEP09175.1"/>
    </source>
</evidence>
<keyword evidence="14" id="KW-0830">Ubiquinone</keyword>
<dbReference type="AlphaFoldDB" id="A0A5C2FSN7"/>
<evidence type="ECO:0000256" key="4">
    <source>
        <dbReference type="ARBA" id="ARBA00012944"/>
    </source>
</evidence>
<evidence type="ECO:0000256" key="3">
    <source>
        <dbReference type="ARBA" id="ARBA00007012"/>
    </source>
</evidence>
<name>A0A5C2FSN7_9HEMI</name>
<evidence type="ECO:0000256" key="5">
    <source>
        <dbReference type="ARBA" id="ARBA00021008"/>
    </source>
</evidence>
<accession>A0A5C2FSN7</accession>
<protein>
    <recommendedName>
        <fullName evidence="5">NADH-ubiquinone oxidoreductase chain 2</fullName>
        <ecNumber evidence="4">7.1.1.2</ecNumber>
    </recommendedName>
    <alternativeName>
        <fullName evidence="17">NADH dehydrogenase subunit 2</fullName>
    </alternativeName>
</protein>
<evidence type="ECO:0000256" key="6">
    <source>
        <dbReference type="ARBA" id="ARBA00022448"/>
    </source>
</evidence>
<geneLocation type="mitochondrion" evidence="21"/>
<evidence type="ECO:0000256" key="13">
    <source>
        <dbReference type="ARBA" id="ARBA00023027"/>
    </source>
</evidence>
<dbReference type="GO" id="GO:0006120">
    <property type="term" value="P:mitochondrial electron transport, NADH to ubiquinone"/>
    <property type="evidence" value="ECO:0007669"/>
    <property type="project" value="TreeGrafter"/>
</dbReference>
<keyword evidence="8 19" id="KW-0812">Transmembrane</keyword>
<comment type="subcellular location">
    <subcellularLocation>
        <location evidence="2">Mitochondrion inner membrane</location>
        <topology evidence="2">Multi-pass membrane protein</topology>
    </subcellularLocation>
</comment>